<gene>
    <name evidence="3" type="ORF">EmuJ_000497300</name>
</gene>
<keyword evidence="1" id="KW-0812">Transmembrane</keyword>
<reference evidence="3" key="2">
    <citation type="submission" date="2015-11" db="EMBL/GenBank/DDBJ databases">
        <authorList>
            <person name="Zhang Y."/>
            <person name="Guo Z."/>
        </authorList>
    </citation>
    <scope>NUCLEOTIDE SEQUENCE</scope>
</reference>
<reference evidence="3" key="1">
    <citation type="journal article" date="2013" name="Nature">
        <title>The genomes of four tapeworm species reveal adaptations to parasitism.</title>
        <authorList>
            <person name="Tsai I.J."/>
            <person name="Zarowiecki M."/>
            <person name="Holroyd N."/>
            <person name="Garciarrubio A."/>
            <person name="Sanchez-Flores A."/>
            <person name="Brooks K.L."/>
            <person name="Tracey A."/>
            <person name="Bobes R.J."/>
            <person name="Fragoso G."/>
            <person name="Sciutto E."/>
            <person name="Aslett M."/>
            <person name="Beasley H."/>
            <person name="Bennett H.M."/>
            <person name="Cai J."/>
            <person name="Camicia F."/>
            <person name="Clark R."/>
            <person name="Cucher M."/>
            <person name="De Silva N."/>
            <person name="Day T.A."/>
            <person name="Deplazes P."/>
            <person name="Estrada K."/>
            <person name="Fernandez C."/>
            <person name="Holland P.W."/>
            <person name="Hou J."/>
            <person name="Hu S."/>
            <person name="Huckvale T."/>
            <person name="Hung S.S."/>
            <person name="Kamenetzky L."/>
            <person name="Keane J.A."/>
            <person name="Kiss F."/>
            <person name="Koziol U."/>
            <person name="Lambert O."/>
            <person name="Liu K."/>
            <person name="Luo X."/>
            <person name="Luo Y."/>
            <person name="Macchiaroli N."/>
            <person name="Nichol S."/>
            <person name="Paps J."/>
            <person name="Parkinson J."/>
            <person name="Pouchkina-Stantcheva N."/>
            <person name="Riddiford N."/>
            <person name="Rosenzvit M."/>
            <person name="Salinas G."/>
            <person name="Wasmuth J.D."/>
            <person name="Zamanian M."/>
            <person name="Zheng Y."/>
            <person name="Cai X."/>
            <person name="Soberon X."/>
            <person name="Olson P.D."/>
            <person name="Laclette J.P."/>
            <person name="Brehm K."/>
            <person name="Berriman M."/>
            <person name="Garciarrubio A."/>
            <person name="Bobes R.J."/>
            <person name="Fragoso G."/>
            <person name="Sanchez-Flores A."/>
            <person name="Estrada K."/>
            <person name="Cevallos M.A."/>
            <person name="Morett E."/>
            <person name="Gonzalez V."/>
            <person name="Portillo T."/>
            <person name="Ochoa-Leyva A."/>
            <person name="Jose M.V."/>
            <person name="Sciutto E."/>
            <person name="Landa A."/>
            <person name="Jimenez L."/>
            <person name="Valdes V."/>
            <person name="Carrero J.C."/>
            <person name="Larralde C."/>
            <person name="Morales-Montor J."/>
            <person name="Limon-Lason J."/>
            <person name="Soberon X."/>
            <person name="Laclette J.P."/>
        </authorList>
    </citation>
    <scope>NUCLEOTIDE SEQUENCE [LARGE SCALE GENOMIC DNA]</scope>
</reference>
<proteinExistence type="predicted"/>
<dbReference type="OMA" id="MPQNTLR"/>
<keyword evidence="1" id="KW-1133">Transmembrane helix</keyword>
<feature type="domain" description="Cytochrome c oxidase assembly factor 3 mitochondrial coiled-coil" evidence="2">
    <location>
        <begin position="22"/>
        <end position="66"/>
    </location>
</feature>
<dbReference type="OrthoDB" id="10018333at2759"/>
<evidence type="ECO:0000313" key="4">
    <source>
        <dbReference type="Proteomes" id="UP000017246"/>
    </source>
</evidence>
<dbReference type="AlphaFoldDB" id="A0A068XZP0"/>
<keyword evidence="4" id="KW-1185">Reference proteome</keyword>
<evidence type="ECO:0000313" key="3">
    <source>
        <dbReference type="EMBL" id="CDS37702.1"/>
    </source>
</evidence>
<dbReference type="Proteomes" id="UP000017246">
    <property type="component" value="Unassembled WGS sequence"/>
</dbReference>
<protein>
    <submittedName>
        <fullName evidence="3">Expressed conserved protein</fullName>
    </submittedName>
</protein>
<name>A0A068XZP0_ECHMU</name>
<keyword evidence="1" id="KW-0472">Membrane</keyword>
<dbReference type="Pfam" id="PF09813">
    <property type="entry name" value="Coa3_cc"/>
    <property type="match status" value="1"/>
</dbReference>
<evidence type="ECO:0000256" key="1">
    <source>
        <dbReference type="SAM" id="Phobius"/>
    </source>
</evidence>
<evidence type="ECO:0000259" key="2">
    <source>
        <dbReference type="Pfam" id="PF09813"/>
    </source>
</evidence>
<accession>A0A068XZP0</accession>
<feature type="transmembrane region" description="Helical" evidence="1">
    <location>
        <begin position="38"/>
        <end position="58"/>
    </location>
</feature>
<sequence>MPQNTLRNEMLQHFVKHTEAANFRRAAAYKSRKNKSTFVALAATAFAIGSYLFSINAVRQGRFLDESFDKLPNPK</sequence>
<dbReference type="EMBL" id="LN902843">
    <property type="protein sequence ID" value="CDS37702.1"/>
    <property type="molecule type" value="Genomic_DNA"/>
</dbReference>
<dbReference type="InterPro" id="IPR018628">
    <property type="entry name" value="Coa3_CC"/>
</dbReference>
<organism evidence="3 4">
    <name type="scientific">Echinococcus multilocularis</name>
    <name type="common">Fox tapeworm</name>
    <dbReference type="NCBI Taxonomy" id="6211"/>
    <lineage>
        <taxon>Eukaryota</taxon>
        <taxon>Metazoa</taxon>
        <taxon>Spiralia</taxon>
        <taxon>Lophotrochozoa</taxon>
        <taxon>Platyhelminthes</taxon>
        <taxon>Cestoda</taxon>
        <taxon>Eucestoda</taxon>
        <taxon>Cyclophyllidea</taxon>
        <taxon>Taeniidae</taxon>
        <taxon>Echinococcus</taxon>
    </lineage>
</organism>